<reference evidence="1" key="2">
    <citation type="journal article" date="2015" name="Fish Shellfish Immunol.">
        <title>Early steps in the European eel (Anguilla anguilla)-Vibrio vulnificus interaction in the gills: Role of the RtxA13 toxin.</title>
        <authorList>
            <person name="Callol A."/>
            <person name="Pajuelo D."/>
            <person name="Ebbesson L."/>
            <person name="Teles M."/>
            <person name="MacKenzie S."/>
            <person name="Amaro C."/>
        </authorList>
    </citation>
    <scope>NUCLEOTIDE SEQUENCE</scope>
</reference>
<dbReference type="EMBL" id="GBXM01018516">
    <property type="protein sequence ID" value="JAH90061.1"/>
    <property type="molecule type" value="Transcribed_RNA"/>
</dbReference>
<accession>A0A0E9WID9</accession>
<sequence>MVRDAGSPGVQKQIVKPENLKGMEGRYQQILLELENVIKEERAKKRS</sequence>
<organism evidence="1">
    <name type="scientific">Anguilla anguilla</name>
    <name type="common">European freshwater eel</name>
    <name type="synonym">Muraena anguilla</name>
    <dbReference type="NCBI Taxonomy" id="7936"/>
    <lineage>
        <taxon>Eukaryota</taxon>
        <taxon>Metazoa</taxon>
        <taxon>Chordata</taxon>
        <taxon>Craniata</taxon>
        <taxon>Vertebrata</taxon>
        <taxon>Euteleostomi</taxon>
        <taxon>Actinopterygii</taxon>
        <taxon>Neopterygii</taxon>
        <taxon>Teleostei</taxon>
        <taxon>Anguilliformes</taxon>
        <taxon>Anguillidae</taxon>
        <taxon>Anguilla</taxon>
    </lineage>
</organism>
<name>A0A0E9WID9_ANGAN</name>
<evidence type="ECO:0000313" key="1">
    <source>
        <dbReference type="EMBL" id="JAH90061.1"/>
    </source>
</evidence>
<protein>
    <submittedName>
        <fullName evidence="1">Uncharacterized protein</fullName>
    </submittedName>
</protein>
<proteinExistence type="predicted"/>
<dbReference type="AlphaFoldDB" id="A0A0E9WID9"/>
<reference evidence="1" key="1">
    <citation type="submission" date="2014-11" db="EMBL/GenBank/DDBJ databases">
        <authorList>
            <person name="Amaro Gonzalez C."/>
        </authorList>
    </citation>
    <scope>NUCLEOTIDE SEQUENCE</scope>
</reference>